<organism evidence="7 8">
    <name type="scientific">Porites lobata</name>
    <dbReference type="NCBI Taxonomy" id="104759"/>
    <lineage>
        <taxon>Eukaryota</taxon>
        <taxon>Metazoa</taxon>
        <taxon>Cnidaria</taxon>
        <taxon>Anthozoa</taxon>
        <taxon>Hexacorallia</taxon>
        <taxon>Scleractinia</taxon>
        <taxon>Fungiina</taxon>
        <taxon>Poritidae</taxon>
        <taxon>Porites</taxon>
    </lineage>
</organism>
<dbReference type="PANTHER" id="PTHR48287">
    <property type="entry name" value="ARM REPEAT SUPERFAMILY PROTEIN"/>
    <property type="match status" value="1"/>
</dbReference>
<evidence type="ECO:0000256" key="2">
    <source>
        <dbReference type="ARBA" id="ARBA00007690"/>
    </source>
</evidence>
<evidence type="ECO:0008006" key="9">
    <source>
        <dbReference type="Google" id="ProtNLM"/>
    </source>
</evidence>
<dbReference type="InterPro" id="IPR052087">
    <property type="entry name" value="RRP12"/>
</dbReference>
<evidence type="ECO:0000259" key="6">
    <source>
        <dbReference type="Pfam" id="PF25772"/>
    </source>
</evidence>
<dbReference type="EMBL" id="CALNXK010000183">
    <property type="protein sequence ID" value="CAH3173638.1"/>
    <property type="molecule type" value="Genomic_DNA"/>
</dbReference>
<evidence type="ECO:0000256" key="3">
    <source>
        <dbReference type="ARBA" id="ARBA00023242"/>
    </source>
</evidence>
<dbReference type="Pfam" id="PF08161">
    <property type="entry name" value="RRP12_HEAT"/>
    <property type="match status" value="1"/>
</dbReference>
<sequence length="1331" mass="148312">MVRLRKGKTTRWRKGQSCESNPAIKVHREAVKRGTIVGHATRNSNLTVEALARHAEKHDEDGDVELKDDEGVSMKSEQTFGAFSVSGLTDCSNPVFAAVRRFWDSPATQHKEVCAVLAAVTEVIKSKGGKESETEYFAALMLFYGGLLHRGSTVDKACFVKGNKHVKEKAASDTSIKRRSLANLELSLEQDSGVNSEMTALESADEIEAVTAITFLLSLVIKSVPDAILKAKFSKSCQVLVKILAAHASDGAPGLLRPLLGCLCRLLGVQEGAVWSESSTMTIYNGLLSFVIHSKPKVRKAAQEAVTLLFKKPPGDLSYHPASSATIKFCVKQIEEHGGSAQGAVTTLHVIGVLKEILPLLPGQNVKTVCECLLKLMTLGNVMVTVNSLQAIYKLLCASPDTSTLGKQLNAQLINALYDYQPSINDEDPSQAWISTMEKAYVNLGRLDAVLGYNHVPRFFNSLMNYYLSDHLALATAVQNTMKTLLLSLAPIAEEVCAEVTKLPGASNTSLQKIIKCMESGLQYRYQASWASILEVIKVTFEVFGKYCPTLLKKLLTSLCDLRGTHQFPHINKLDQAVGMAIQKMGPRLVLEAVPLQLDKELGACNFPRSWLLPVLKDNVKDTELKYFFDVMLPLSANLRTKAISLREAGKLLESKVYDTLQLQIWDLLPGFCTRPTDLCQSFKSVARILGVALTERPDLRLTVCQALRLLVLKSSDNAENSKELSSYAKNYLPILFNLYTAEEKEGDPDKLPILETVRVYLSITDSKLVATFFAKGLEKLSSGERDAKSRNLMMDLVIAMTPYVNEKNIGILYDMTVPWLQATDITQQKKAYRILEQICGADSESSLKFVVSHLKELQDILLKTLASSSSASKTPRLRCLAHIVRRLDKPEQFIQAIIPEVILCTKEVAVKARSSAFTLLIECCNARFRSSDKSRQECLTSFLELVVAGIAGSPHMISATVISVARVVYEFRSEIPSVLLEQLIQGILVCLRSVAREVIKSCLGFFKVIISVMSQQDLLPYVPDIVGGLVTWNDDTRRRFRFNVRVLFERLIRKFGYHTIYKCTPEQHQKLVHNIHKTTQRLKRQKMAARRDRNSDEGKVLAEEETPQIESYEDIMFGDDEGEERPGMKAKKKANMDSKTNQRAKAPKAWIREGTDEEPVDFLDPKVVQRVVASDPTKPAKRKKTDDFETSADGKLIIRDDESENELQEPGAKRKRKPGFQDSDDDMDENPSLRKKKRKSFQADAEEEGENQGLPSKRGQSEKPFGSEYKARKAGGDVKKKGKPDPFAYVPLQRNVLNKRKQRKMAGQFRGLVRATKRGAANARPKKGKR</sequence>
<dbReference type="Gene3D" id="1.25.10.10">
    <property type="entry name" value="Leucine-rich Repeat Variant"/>
    <property type="match status" value="1"/>
</dbReference>
<evidence type="ECO:0000313" key="7">
    <source>
        <dbReference type="EMBL" id="CAH3173638.1"/>
    </source>
</evidence>
<feature type="compositionally biased region" description="Basic and acidic residues" evidence="4">
    <location>
        <begin position="1270"/>
        <end position="1280"/>
    </location>
</feature>
<protein>
    <recommendedName>
        <fullName evidence="9">RRP12-like protein</fullName>
    </recommendedName>
</protein>
<reference evidence="7 8" key="1">
    <citation type="submission" date="2022-05" db="EMBL/GenBank/DDBJ databases">
        <authorList>
            <consortium name="Genoscope - CEA"/>
            <person name="William W."/>
        </authorList>
    </citation>
    <scope>NUCLEOTIDE SEQUENCE [LARGE SCALE GENOMIC DNA]</scope>
</reference>
<keyword evidence="8" id="KW-1185">Reference proteome</keyword>
<comment type="similarity">
    <text evidence="2">Belongs to the RRP12 family.</text>
</comment>
<feature type="compositionally biased region" description="Basic and acidic residues" evidence="4">
    <location>
        <begin position="1090"/>
        <end position="1103"/>
    </location>
</feature>
<evidence type="ECO:0000259" key="5">
    <source>
        <dbReference type="Pfam" id="PF08161"/>
    </source>
</evidence>
<dbReference type="PANTHER" id="PTHR48287:SF1">
    <property type="entry name" value="ARM REPEAT SUPERFAMILY PROTEIN"/>
    <property type="match status" value="1"/>
</dbReference>
<evidence type="ECO:0000313" key="8">
    <source>
        <dbReference type="Proteomes" id="UP001159405"/>
    </source>
</evidence>
<dbReference type="Pfam" id="PF25772">
    <property type="entry name" value="HEAT_RRP12_N"/>
    <property type="match status" value="1"/>
</dbReference>
<gene>
    <name evidence="7" type="ORF">PLOB_00014298</name>
</gene>
<comment type="subcellular location">
    <subcellularLocation>
        <location evidence="1">Nucleus</location>
    </subcellularLocation>
</comment>
<dbReference type="InterPro" id="IPR016024">
    <property type="entry name" value="ARM-type_fold"/>
</dbReference>
<dbReference type="InterPro" id="IPR012978">
    <property type="entry name" value="HEAT_RRP12"/>
</dbReference>
<dbReference type="InterPro" id="IPR011989">
    <property type="entry name" value="ARM-like"/>
</dbReference>
<name>A0ABN8R747_9CNID</name>
<comment type="caution">
    <text evidence="7">The sequence shown here is derived from an EMBL/GenBank/DDBJ whole genome shotgun (WGS) entry which is preliminary data.</text>
</comment>
<proteinExistence type="inferred from homology"/>
<evidence type="ECO:0000256" key="4">
    <source>
        <dbReference type="SAM" id="MobiDB-lite"/>
    </source>
</evidence>
<feature type="region of interest" description="Disordered" evidence="4">
    <location>
        <begin position="1084"/>
        <end position="1106"/>
    </location>
</feature>
<feature type="region of interest" description="Disordered" evidence="4">
    <location>
        <begin position="1301"/>
        <end position="1331"/>
    </location>
</feature>
<dbReference type="InterPro" id="IPR057860">
    <property type="entry name" value="HEAT_RRP12_N"/>
</dbReference>
<dbReference type="SUPFAM" id="SSF48371">
    <property type="entry name" value="ARM repeat"/>
    <property type="match status" value="1"/>
</dbReference>
<feature type="domain" description="RRP12 N-terminal HEAT" evidence="6">
    <location>
        <begin position="204"/>
        <end position="399"/>
    </location>
</feature>
<feature type="domain" description="RRP12 HEAT" evidence="5">
    <location>
        <begin position="469"/>
        <end position="742"/>
    </location>
</feature>
<keyword evidence="3" id="KW-0539">Nucleus</keyword>
<accession>A0ABN8R747</accession>
<feature type="region of interest" description="Disordered" evidence="4">
    <location>
        <begin position="1118"/>
        <end position="1158"/>
    </location>
</feature>
<feature type="region of interest" description="Disordered" evidence="4">
    <location>
        <begin position="1172"/>
        <end position="1289"/>
    </location>
</feature>
<dbReference type="Proteomes" id="UP001159405">
    <property type="component" value="Unassembled WGS sequence"/>
</dbReference>
<evidence type="ECO:0000256" key="1">
    <source>
        <dbReference type="ARBA" id="ARBA00004123"/>
    </source>
</evidence>